<dbReference type="Proteomes" id="UP000676565">
    <property type="component" value="Unassembled WGS sequence"/>
</dbReference>
<dbReference type="RefSeq" id="WP_210655710.1">
    <property type="nucleotide sequence ID" value="NZ_JAGKQQ010000001.1"/>
</dbReference>
<feature type="region of interest" description="Disordered" evidence="1">
    <location>
        <begin position="1"/>
        <end position="29"/>
    </location>
</feature>
<proteinExistence type="predicted"/>
<dbReference type="InterPro" id="IPR011704">
    <property type="entry name" value="ATPase_dyneun-rel_AAA"/>
</dbReference>
<dbReference type="PANTHER" id="PTHR42759">
    <property type="entry name" value="MOXR FAMILY PROTEIN"/>
    <property type="match status" value="1"/>
</dbReference>
<feature type="compositionally biased region" description="Low complexity" evidence="1">
    <location>
        <begin position="1"/>
        <end position="15"/>
    </location>
</feature>
<sequence length="392" mass="42148">MAKKPAAAPAPQATADSGAVSPETVLREPAEKRYADQLEALRQNDTETPPTNWKLSPRAVLAYVTGGKSLKATINGKSVEVPITRKFFGDDGVVERSIVTLASERALLLVGEPGTGKSWLSEHLAAAICGTSLLTIQGTAGTTEEHIKYSWNIGRIITEGPTAENLIPSPAMLAMRKGALLRFEELTRCVPDVQDALVSILSDKATAVPELPGDAMVFAKPGFNIIATANTRDQGVNELSAALKRRFNYVYIPIVGDQKTEVKIVQQRSAELLERYNLPAKLSPPVIELLATVFREIRNGKTSDGVSIKKPSTTLSTAEAIGVALDAALHARFFGAGEVGPADIARNMVGAVVKEDQEDKVALKEYATVVAKKRGAKDKSWKEFHDALVEQL</sequence>
<dbReference type="InterPro" id="IPR027417">
    <property type="entry name" value="P-loop_NTPase"/>
</dbReference>
<dbReference type="EMBL" id="JAGKQQ010000001">
    <property type="protein sequence ID" value="MBP3957031.1"/>
    <property type="molecule type" value="Genomic_DNA"/>
</dbReference>
<dbReference type="InterPro" id="IPR050764">
    <property type="entry name" value="CbbQ/NirQ/NorQ/GpvN"/>
</dbReference>
<evidence type="ECO:0000313" key="3">
    <source>
        <dbReference type="EMBL" id="MBP3957031.1"/>
    </source>
</evidence>
<evidence type="ECO:0000259" key="2">
    <source>
        <dbReference type="Pfam" id="PF07728"/>
    </source>
</evidence>
<dbReference type="SUPFAM" id="SSF52540">
    <property type="entry name" value="P-loop containing nucleoside triphosphate hydrolases"/>
    <property type="match status" value="1"/>
</dbReference>
<evidence type="ECO:0000313" key="4">
    <source>
        <dbReference type="Proteomes" id="UP000676565"/>
    </source>
</evidence>
<gene>
    <name evidence="3" type="ORF">J8F10_17310</name>
</gene>
<reference evidence="3 4" key="1">
    <citation type="submission" date="2021-04" db="EMBL/GenBank/DDBJ databases">
        <authorList>
            <person name="Ivanova A."/>
        </authorList>
    </citation>
    <scope>NUCLEOTIDE SEQUENCE [LARGE SCALE GENOMIC DNA]</scope>
    <source>
        <strain evidence="3 4">G18</strain>
    </source>
</reference>
<accession>A0ABS5BTI8</accession>
<keyword evidence="4" id="KW-1185">Reference proteome</keyword>
<evidence type="ECO:0000256" key="1">
    <source>
        <dbReference type="SAM" id="MobiDB-lite"/>
    </source>
</evidence>
<protein>
    <submittedName>
        <fullName evidence="3">AAA family ATPase</fullName>
    </submittedName>
</protein>
<dbReference type="Pfam" id="PF07728">
    <property type="entry name" value="AAA_5"/>
    <property type="match status" value="1"/>
</dbReference>
<dbReference type="PANTHER" id="PTHR42759:SF1">
    <property type="entry name" value="MAGNESIUM-CHELATASE SUBUNIT CHLD"/>
    <property type="match status" value="1"/>
</dbReference>
<feature type="domain" description="ATPase dynein-related AAA" evidence="2">
    <location>
        <begin position="107"/>
        <end position="247"/>
    </location>
</feature>
<dbReference type="Gene3D" id="3.40.50.300">
    <property type="entry name" value="P-loop containing nucleotide triphosphate hydrolases"/>
    <property type="match status" value="1"/>
</dbReference>
<name>A0ABS5BTI8_9BACT</name>
<comment type="caution">
    <text evidence="3">The sequence shown here is derived from an EMBL/GenBank/DDBJ whole genome shotgun (WGS) entry which is preliminary data.</text>
</comment>
<organism evidence="3 4">
    <name type="scientific">Gemmata palustris</name>
    <dbReference type="NCBI Taxonomy" id="2822762"/>
    <lineage>
        <taxon>Bacteria</taxon>
        <taxon>Pseudomonadati</taxon>
        <taxon>Planctomycetota</taxon>
        <taxon>Planctomycetia</taxon>
        <taxon>Gemmatales</taxon>
        <taxon>Gemmataceae</taxon>
        <taxon>Gemmata</taxon>
    </lineage>
</organism>